<dbReference type="PANTHER" id="PTHR24361:SF613">
    <property type="entry name" value="NUCLEAR RECEPTOR-BINDING PROTEIN-RELATED"/>
    <property type="match status" value="1"/>
</dbReference>
<name>A0A1H6S4H4_9FLAO</name>
<feature type="domain" description="Protein kinase" evidence="2">
    <location>
        <begin position="15"/>
        <end position="267"/>
    </location>
</feature>
<evidence type="ECO:0000259" key="2">
    <source>
        <dbReference type="PROSITE" id="PS50011"/>
    </source>
</evidence>
<dbReference type="EMBL" id="FNYA01000002">
    <property type="protein sequence ID" value="SEI63038.1"/>
    <property type="molecule type" value="Genomic_DNA"/>
</dbReference>
<dbReference type="InterPro" id="IPR000719">
    <property type="entry name" value="Prot_kinase_dom"/>
</dbReference>
<dbReference type="PANTHER" id="PTHR24361">
    <property type="entry name" value="MITOGEN-ACTIVATED KINASE KINASE KINASE"/>
    <property type="match status" value="1"/>
</dbReference>
<dbReference type="OrthoDB" id="9813021at2"/>
<dbReference type="InterPro" id="IPR008266">
    <property type="entry name" value="Tyr_kinase_AS"/>
</dbReference>
<proteinExistence type="predicted"/>
<sequence length="368" mass="43761">MKENDPIIFLQSKDFKFIRELGQGGTGRTILMKDENIEEIFVCKKYSPFYENDKDLYFDNFKNEIKLLFLINHRNIVRVFNYYLYSEDVTGYILMEFIDGIAIDKYLQQNPDKLVVVFLQVITGFRYLEEKHILHRDIRPENIIVTNDGVVKIIDFGFGKKINFDDGEKSITLNWRYSTPNEFNEEKYDHKTDLYFVGKLFDDIINSIGNINFRFKPTLDKMIISEYHNRINSFFDVYREIISSSSSDLNFLPREIKVYQTFADAFLPLIDTIESSTDYDDDVDLIVKKLEELYKNSMLEDVLQDNSKLSKIFLKGPFRIYRKKAFKITVLNSFVKLLKLSSEDKRKVILNNLWQRLDNIERYEDLPF</sequence>
<dbReference type="GO" id="GO:0005737">
    <property type="term" value="C:cytoplasm"/>
    <property type="evidence" value="ECO:0007669"/>
    <property type="project" value="TreeGrafter"/>
</dbReference>
<dbReference type="PROSITE" id="PS00109">
    <property type="entry name" value="PROTEIN_KINASE_TYR"/>
    <property type="match status" value="1"/>
</dbReference>
<organism evidence="3 4">
    <name type="scientific">Flavobacterium terrigena</name>
    <dbReference type="NCBI Taxonomy" id="402734"/>
    <lineage>
        <taxon>Bacteria</taxon>
        <taxon>Pseudomonadati</taxon>
        <taxon>Bacteroidota</taxon>
        <taxon>Flavobacteriia</taxon>
        <taxon>Flavobacteriales</taxon>
        <taxon>Flavobacteriaceae</taxon>
        <taxon>Flavobacterium</taxon>
    </lineage>
</organism>
<dbReference type="SUPFAM" id="SSF56112">
    <property type="entry name" value="Protein kinase-like (PK-like)"/>
    <property type="match status" value="1"/>
</dbReference>
<dbReference type="InterPro" id="IPR053235">
    <property type="entry name" value="Ser_Thr_kinase"/>
</dbReference>
<dbReference type="GO" id="GO:0004674">
    <property type="term" value="F:protein serine/threonine kinase activity"/>
    <property type="evidence" value="ECO:0007669"/>
    <property type="project" value="UniProtKB-KW"/>
</dbReference>
<dbReference type="SMART" id="SM00219">
    <property type="entry name" value="TyrKc"/>
    <property type="match status" value="1"/>
</dbReference>
<protein>
    <submittedName>
        <fullName evidence="3">Serine/threonine protein kinase</fullName>
    </submittedName>
</protein>
<dbReference type="AlphaFoldDB" id="A0A1H6S4H4"/>
<feature type="binding site" evidence="1">
    <location>
        <position position="44"/>
    </location>
    <ligand>
        <name>ATP</name>
        <dbReference type="ChEBI" id="CHEBI:30616"/>
    </ligand>
</feature>
<evidence type="ECO:0000256" key="1">
    <source>
        <dbReference type="PROSITE-ProRule" id="PRU10141"/>
    </source>
</evidence>
<dbReference type="InterPro" id="IPR020635">
    <property type="entry name" value="Tyr_kinase_cat_dom"/>
</dbReference>
<reference evidence="4" key="1">
    <citation type="submission" date="2016-10" db="EMBL/GenBank/DDBJ databases">
        <authorList>
            <person name="Varghese N."/>
            <person name="Submissions S."/>
        </authorList>
    </citation>
    <scope>NUCLEOTIDE SEQUENCE [LARGE SCALE GENOMIC DNA]</scope>
    <source>
        <strain evidence="4">DSM 17934</strain>
    </source>
</reference>
<dbReference type="STRING" id="402734.SAMN05660918_1210"/>
<keyword evidence="3" id="KW-0808">Transferase</keyword>
<dbReference type="Pfam" id="PF00069">
    <property type="entry name" value="Pkinase"/>
    <property type="match status" value="1"/>
</dbReference>
<keyword evidence="1" id="KW-0547">Nucleotide-binding</keyword>
<keyword evidence="4" id="KW-1185">Reference proteome</keyword>
<dbReference type="PROSITE" id="PS50011">
    <property type="entry name" value="PROTEIN_KINASE_DOM"/>
    <property type="match status" value="1"/>
</dbReference>
<dbReference type="InterPro" id="IPR017441">
    <property type="entry name" value="Protein_kinase_ATP_BS"/>
</dbReference>
<keyword evidence="1" id="KW-0067">ATP-binding</keyword>
<dbReference type="GO" id="GO:0004713">
    <property type="term" value="F:protein tyrosine kinase activity"/>
    <property type="evidence" value="ECO:0007669"/>
    <property type="project" value="InterPro"/>
</dbReference>
<evidence type="ECO:0000313" key="4">
    <source>
        <dbReference type="Proteomes" id="UP000199702"/>
    </source>
</evidence>
<dbReference type="Proteomes" id="UP000199702">
    <property type="component" value="Unassembled WGS sequence"/>
</dbReference>
<dbReference type="CDD" id="cd00180">
    <property type="entry name" value="PKc"/>
    <property type="match status" value="1"/>
</dbReference>
<dbReference type="RefSeq" id="WP_091309685.1">
    <property type="nucleotide sequence ID" value="NZ_CBCSJU010000002.1"/>
</dbReference>
<evidence type="ECO:0000313" key="3">
    <source>
        <dbReference type="EMBL" id="SEI63038.1"/>
    </source>
</evidence>
<dbReference type="InterPro" id="IPR011009">
    <property type="entry name" value="Kinase-like_dom_sf"/>
</dbReference>
<gene>
    <name evidence="3" type="ORF">SAMN05660918_1210</name>
</gene>
<accession>A0A1H6S4H4</accession>
<keyword evidence="3" id="KW-0418">Kinase</keyword>
<dbReference type="PROSITE" id="PS00107">
    <property type="entry name" value="PROTEIN_KINASE_ATP"/>
    <property type="match status" value="1"/>
</dbReference>
<dbReference type="Gene3D" id="1.10.510.10">
    <property type="entry name" value="Transferase(Phosphotransferase) domain 1"/>
    <property type="match status" value="1"/>
</dbReference>
<dbReference type="GO" id="GO:0005524">
    <property type="term" value="F:ATP binding"/>
    <property type="evidence" value="ECO:0007669"/>
    <property type="project" value="UniProtKB-UniRule"/>
</dbReference>
<keyword evidence="3" id="KW-0723">Serine/threonine-protein kinase</keyword>